<accession>A0AAW0XRB1</accession>
<feature type="non-terminal residue" evidence="1">
    <location>
        <position position="1"/>
    </location>
</feature>
<dbReference type="EMBL" id="JARKIK010000030">
    <property type="protein sequence ID" value="KAK8741863.1"/>
    <property type="molecule type" value="Genomic_DNA"/>
</dbReference>
<dbReference type="AlphaFoldDB" id="A0AAW0XRB1"/>
<dbReference type="Proteomes" id="UP001445076">
    <property type="component" value="Unassembled WGS sequence"/>
</dbReference>
<keyword evidence="2" id="KW-1185">Reference proteome</keyword>
<evidence type="ECO:0000313" key="2">
    <source>
        <dbReference type="Proteomes" id="UP001445076"/>
    </source>
</evidence>
<reference evidence="1 2" key="1">
    <citation type="journal article" date="2024" name="BMC Genomics">
        <title>Genome assembly of redclaw crayfish (Cherax quadricarinatus) provides insights into its immune adaptation and hypoxia tolerance.</title>
        <authorList>
            <person name="Liu Z."/>
            <person name="Zheng J."/>
            <person name="Li H."/>
            <person name="Fang K."/>
            <person name="Wang S."/>
            <person name="He J."/>
            <person name="Zhou D."/>
            <person name="Weng S."/>
            <person name="Chi M."/>
            <person name="Gu Z."/>
            <person name="He J."/>
            <person name="Li F."/>
            <person name="Wang M."/>
        </authorList>
    </citation>
    <scope>NUCLEOTIDE SEQUENCE [LARGE SCALE GENOMIC DNA]</scope>
    <source>
        <strain evidence="1">ZL_2023a</strain>
    </source>
</reference>
<proteinExistence type="predicted"/>
<feature type="non-terminal residue" evidence="1">
    <location>
        <position position="157"/>
    </location>
</feature>
<dbReference type="InterPro" id="IPR029063">
    <property type="entry name" value="SAM-dependent_MTases_sf"/>
</dbReference>
<name>A0AAW0XRB1_CHEQU</name>
<sequence>VVILDYGGPSTAAEEIANMVPEKKRQQVRVLDVAAGTGLVGCHLHKKGFTNIDALEPSEGMMNILKKTGVYTLKYQEFIGTGHSTVPKDTYEVVVVCGSLAPGHIQVEGINDLINVAKPGGLVVILMRLEFFLTHDEYKDKMENFMDRLEKTNVWRK</sequence>
<protein>
    <recommendedName>
        <fullName evidence="3">Methyltransferase like 27</fullName>
    </recommendedName>
</protein>
<dbReference type="SUPFAM" id="SSF53335">
    <property type="entry name" value="S-adenosyl-L-methionine-dependent methyltransferases"/>
    <property type="match status" value="1"/>
</dbReference>
<evidence type="ECO:0000313" key="1">
    <source>
        <dbReference type="EMBL" id="KAK8741863.1"/>
    </source>
</evidence>
<organism evidence="1 2">
    <name type="scientific">Cherax quadricarinatus</name>
    <name type="common">Australian red claw crayfish</name>
    <dbReference type="NCBI Taxonomy" id="27406"/>
    <lineage>
        <taxon>Eukaryota</taxon>
        <taxon>Metazoa</taxon>
        <taxon>Ecdysozoa</taxon>
        <taxon>Arthropoda</taxon>
        <taxon>Crustacea</taxon>
        <taxon>Multicrustacea</taxon>
        <taxon>Malacostraca</taxon>
        <taxon>Eumalacostraca</taxon>
        <taxon>Eucarida</taxon>
        <taxon>Decapoda</taxon>
        <taxon>Pleocyemata</taxon>
        <taxon>Astacidea</taxon>
        <taxon>Parastacoidea</taxon>
        <taxon>Parastacidae</taxon>
        <taxon>Cherax</taxon>
    </lineage>
</organism>
<gene>
    <name evidence="1" type="ORF">OTU49_002434</name>
</gene>
<comment type="caution">
    <text evidence="1">The sequence shown here is derived from an EMBL/GenBank/DDBJ whole genome shotgun (WGS) entry which is preliminary data.</text>
</comment>
<dbReference type="CDD" id="cd02440">
    <property type="entry name" value="AdoMet_MTases"/>
    <property type="match status" value="1"/>
</dbReference>
<evidence type="ECO:0008006" key="3">
    <source>
        <dbReference type="Google" id="ProtNLM"/>
    </source>
</evidence>
<dbReference type="Gene3D" id="3.40.50.150">
    <property type="entry name" value="Vaccinia Virus protein VP39"/>
    <property type="match status" value="1"/>
</dbReference>